<keyword evidence="4" id="KW-0408">Iron</keyword>
<dbReference type="InterPro" id="IPR036188">
    <property type="entry name" value="FAD/NAD-bd_sf"/>
</dbReference>
<keyword evidence="9" id="KW-1185">Reference proteome</keyword>
<evidence type="ECO:0000259" key="7">
    <source>
        <dbReference type="PROSITE" id="PS51296"/>
    </source>
</evidence>
<dbReference type="GO" id="GO:0005737">
    <property type="term" value="C:cytoplasm"/>
    <property type="evidence" value="ECO:0007669"/>
    <property type="project" value="TreeGrafter"/>
</dbReference>
<dbReference type="Gene3D" id="3.50.50.60">
    <property type="entry name" value="FAD/NAD(P)-binding domain"/>
    <property type="match status" value="1"/>
</dbReference>
<keyword evidence="1" id="KW-0001">2Fe-2S</keyword>
<evidence type="ECO:0000256" key="5">
    <source>
        <dbReference type="ARBA" id="ARBA00023014"/>
    </source>
</evidence>
<evidence type="ECO:0000256" key="1">
    <source>
        <dbReference type="ARBA" id="ARBA00022714"/>
    </source>
</evidence>
<dbReference type="GO" id="GO:0016020">
    <property type="term" value="C:membrane"/>
    <property type="evidence" value="ECO:0007669"/>
    <property type="project" value="InterPro"/>
</dbReference>
<dbReference type="InterPro" id="IPR017941">
    <property type="entry name" value="Rieske_2Fe-2S"/>
</dbReference>
<keyword evidence="5" id="KW-0411">Iron-sulfur</keyword>
<dbReference type="AlphaFoldDB" id="A0A178XXA4"/>
<dbReference type="RefSeq" id="WP_064242097.1">
    <property type="nucleotide sequence ID" value="NZ_LPUX01000055.1"/>
</dbReference>
<evidence type="ECO:0000256" key="4">
    <source>
        <dbReference type="ARBA" id="ARBA00023004"/>
    </source>
</evidence>
<dbReference type="GO" id="GO:0051537">
    <property type="term" value="F:2 iron, 2 sulfur cluster binding"/>
    <property type="evidence" value="ECO:0007669"/>
    <property type="project" value="UniProtKB-KW"/>
</dbReference>
<dbReference type="STRING" id="1472378.AU381_10475"/>
<dbReference type="PANTHER" id="PTHR13847:SF281">
    <property type="entry name" value="FAD DEPENDENT OXIDOREDUCTASE DOMAIN-CONTAINING PROTEIN"/>
    <property type="match status" value="1"/>
</dbReference>
<dbReference type="Gene3D" id="2.102.10.10">
    <property type="entry name" value="Rieske [2Fe-2S] iron-sulphur domain"/>
    <property type="match status" value="1"/>
</dbReference>
<evidence type="ECO:0000313" key="9">
    <source>
        <dbReference type="Proteomes" id="UP000094025"/>
    </source>
</evidence>
<dbReference type="Gene3D" id="3.30.9.10">
    <property type="entry name" value="D-Amino Acid Oxidase, subunit A, domain 2"/>
    <property type="match status" value="1"/>
</dbReference>
<name>A0A178XXA4_9HYPH</name>
<keyword evidence="3" id="KW-0560">Oxidoreductase</keyword>
<dbReference type="PRINTS" id="PR00162">
    <property type="entry name" value="RIESKE"/>
</dbReference>
<dbReference type="GO" id="GO:0046872">
    <property type="term" value="F:metal ion binding"/>
    <property type="evidence" value="ECO:0007669"/>
    <property type="project" value="UniProtKB-KW"/>
</dbReference>
<dbReference type="InterPro" id="IPR006076">
    <property type="entry name" value="FAD-dep_OxRdtase"/>
</dbReference>
<dbReference type="Proteomes" id="UP000094025">
    <property type="component" value="Unassembled WGS sequence"/>
</dbReference>
<proteinExistence type="predicted"/>
<dbReference type="InterPro" id="IPR005805">
    <property type="entry name" value="Rieske_Fe-S_prot_C"/>
</dbReference>
<dbReference type="FunFam" id="2.102.10.10:FF:000014">
    <property type="entry name" value="Oxidoreductase, FAD dependent"/>
    <property type="match status" value="1"/>
</dbReference>
<keyword evidence="6" id="KW-1015">Disulfide bond</keyword>
<organism evidence="8 9">
    <name type="scientific">Sinorhizobium glycinis</name>
    <dbReference type="NCBI Taxonomy" id="1472378"/>
    <lineage>
        <taxon>Bacteria</taxon>
        <taxon>Pseudomonadati</taxon>
        <taxon>Pseudomonadota</taxon>
        <taxon>Alphaproteobacteria</taxon>
        <taxon>Hyphomicrobiales</taxon>
        <taxon>Rhizobiaceae</taxon>
        <taxon>Sinorhizobium/Ensifer group</taxon>
        <taxon>Sinorhizobium</taxon>
    </lineage>
</organism>
<evidence type="ECO:0000256" key="6">
    <source>
        <dbReference type="ARBA" id="ARBA00023157"/>
    </source>
</evidence>
<comment type="caution">
    <text evidence="8">The sequence shown here is derived from an EMBL/GenBank/DDBJ whole genome shotgun (WGS) entry which is preliminary data.</text>
</comment>
<dbReference type="PROSITE" id="PS51296">
    <property type="entry name" value="RIESKE"/>
    <property type="match status" value="1"/>
</dbReference>
<dbReference type="OrthoDB" id="311718at2"/>
<dbReference type="GO" id="GO:0016491">
    <property type="term" value="F:oxidoreductase activity"/>
    <property type="evidence" value="ECO:0007669"/>
    <property type="project" value="UniProtKB-KW"/>
</dbReference>
<dbReference type="EMBL" id="LPUX01000055">
    <property type="protein sequence ID" value="OAP39959.1"/>
    <property type="molecule type" value="Genomic_DNA"/>
</dbReference>
<keyword evidence="2" id="KW-0479">Metal-binding</keyword>
<dbReference type="Pfam" id="PF01266">
    <property type="entry name" value="DAO"/>
    <property type="match status" value="1"/>
</dbReference>
<dbReference type="Pfam" id="PF00355">
    <property type="entry name" value="Rieske"/>
    <property type="match status" value="1"/>
</dbReference>
<evidence type="ECO:0000256" key="2">
    <source>
        <dbReference type="ARBA" id="ARBA00022723"/>
    </source>
</evidence>
<dbReference type="SUPFAM" id="SSF50022">
    <property type="entry name" value="ISP domain"/>
    <property type="match status" value="1"/>
</dbReference>
<dbReference type="SUPFAM" id="SSF51905">
    <property type="entry name" value="FAD/NAD(P)-binding domain"/>
    <property type="match status" value="1"/>
</dbReference>
<evidence type="ECO:0000256" key="3">
    <source>
        <dbReference type="ARBA" id="ARBA00023002"/>
    </source>
</evidence>
<feature type="domain" description="Rieske" evidence="7">
    <location>
        <begin position="423"/>
        <end position="508"/>
    </location>
</feature>
<reference evidence="8 9" key="1">
    <citation type="journal article" date="2016" name="Int. J. Syst. Evol. Microbiol.">
        <title>Ensifer glycinis sp. nov., an novel rhizobial species associated with Glycine spp.</title>
        <authorList>
            <person name="Yan H."/>
            <person name="Yan J."/>
            <person name="Sui X.H."/>
            <person name="Wang E.T."/>
            <person name="Chen W.X."/>
            <person name="Zhang X.X."/>
            <person name="Chen W.F."/>
        </authorList>
    </citation>
    <scope>NUCLEOTIDE SEQUENCE [LARGE SCALE GENOMIC DNA]</scope>
    <source>
        <strain evidence="8 9">CCBAU 23380</strain>
    </source>
</reference>
<sequence length="508" mass="55852">MNVSSERSVSLWMATVREWRAQPLTTDERADVVVVGSGIAGLSTAYELCRQGQSVVVVDRGAIGRGMTARTSAHLASVLDDFYHKLIGIRGRDEARHYLDSQRAALDRVEQIQQSEEMDCDFRRLDGYLFAASDDHVSLLEREIDACHSLGFSEVAWDAMPGAEDGGEHRCLRFPNQGRFHPLKYIEGLIRCIERDGGRLYAETPIVSVEEKGSETIVRTQNGNEIRARAAVIATNSPINDWIAVHTKQAPYRTYVIAGRVPSGTVTDALYWDTLDPYHYVRLQPSGAEHDWLIVGGEDHKTGRANDQPERIARLTEWAKAHYPSMGDPEYSWSGQVMEPVDHLAYIGRNPGNENIFIVTGDSGEGLSNGVAGSLILRDLVLGRDNAWAGAYQPNRISISAAGEYISENLTMPANLAEHLTGGEMSSVDELKPGEGGLVRRGTAKLAAYRDDGGELHLRSATCTHAGCVVHWNGFERCWDCPCHGSHFSVDGEPLNAPAFKPLAVAQE</sequence>
<accession>A0A178XXA4</accession>
<dbReference type="InterPro" id="IPR036922">
    <property type="entry name" value="Rieske_2Fe-2S_sf"/>
</dbReference>
<gene>
    <name evidence="8" type="ORF">AU381_10475</name>
</gene>
<dbReference type="PANTHER" id="PTHR13847">
    <property type="entry name" value="SARCOSINE DEHYDROGENASE-RELATED"/>
    <property type="match status" value="1"/>
</dbReference>
<evidence type="ECO:0000313" key="8">
    <source>
        <dbReference type="EMBL" id="OAP39959.1"/>
    </source>
</evidence>
<protein>
    <submittedName>
        <fullName evidence="8">2Fe-2S ferredoxin</fullName>
    </submittedName>
</protein>